<gene>
    <name evidence="1" type="ORF">IPA_09255</name>
</gene>
<protein>
    <submittedName>
        <fullName evidence="1">Uncharacterized protein</fullName>
    </submittedName>
</protein>
<sequence>MGVEMKVIAYEGLPFECEGVEDAEAVAALLGEVGEMLRKLGLRKVVVGEDGVVIGEG</sequence>
<dbReference type="AlphaFoldDB" id="A0A977PM19"/>
<keyword evidence="2" id="KW-1185">Reference proteome</keyword>
<dbReference type="KEGG" id="ipc:IPA_09255"/>
<evidence type="ECO:0000313" key="1">
    <source>
        <dbReference type="EMBL" id="UXD22890.1"/>
    </source>
</evidence>
<organism evidence="1 2">
    <name type="scientific">Ignicoccus pacificus DSM 13166</name>
    <dbReference type="NCBI Taxonomy" id="940294"/>
    <lineage>
        <taxon>Archaea</taxon>
        <taxon>Thermoproteota</taxon>
        <taxon>Thermoprotei</taxon>
        <taxon>Desulfurococcales</taxon>
        <taxon>Desulfurococcaceae</taxon>
        <taxon>Ignicoccus</taxon>
    </lineage>
</organism>
<accession>A0A977PM19</accession>
<dbReference type="Proteomes" id="UP001063698">
    <property type="component" value="Chromosome"/>
</dbReference>
<evidence type="ECO:0000313" key="2">
    <source>
        <dbReference type="Proteomes" id="UP001063698"/>
    </source>
</evidence>
<proteinExistence type="predicted"/>
<dbReference type="EMBL" id="CP006868">
    <property type="protein sequence ID" value="UXD22890.1"/>
    <property type="molecule type" value="Genomic_DNA"/>
</dbReference>
<reference evidence="1" key="1">
    <citation type="submission" date="2013-11" db="EMBL/GenBank/DDBJ databases">
        <title>Comparative genomics of Ignicoccus.</title>
        <authorList>
            <person name="Podar M."/>
        </authorList>
    </citation>
    <scope>NUCLEOTIDE SEQUENCE</scope>
    <source>
        <strain evidence="1">DSM 13166</strain>
    </source>
</reference>
<name>A0A977PM19_9CREN</name>